<name>A0A9P0TS71_PIEBR</name>
<dbReference type="Proteomes" id="UP001152562">
    <property type="component" value="Unassembled WGS sequence"/>
</dbReference>
<reference evidence="1" key="1">
    <citation type="submission" date="2022-05" db="EMBL/GenBank/DDBJ databases">
        <authorList>
            <person name="Okamura Y."/>
        </authorList>
    </citation>
    <scope>NUCLEOTIDE SEQUENCE</scope>
</reference>
<accession>A0A9P0TS71</accession>
<protein>
    <submittedName>
        <fullName evidence="1">Uncharacterized protein</fullName>
    </submittedName>
</protein>
<proteinExistence type="predicted"/>
<dbReference type="EMBL" id="CALOZG010000085">
    <property type="protein sequence ID" value="CAH4037080.1"/>
    <property type="molecule type" value="Genomic_DNA"/>
</dbReference>
<gene>
    <name evidence="1" type="ORF">PIBRA_LOCUS12814</name>
</gene>
<comment type="caution">
    <text evidence="1">The sequence shown here is derived from an EMBL/GenBank/DDBJ whole genome shotgun (WGS) entry which is preliminary data.</text>
</comment>
<keyword evidence="2" id="KW-1185">Reference proteome</keyword>
<evidence type="ECO:0000313" key="1">
    <source>
        <dbReference type="EMBL" id="CAH4037080.1"/>
    </source>
</evidence>
<evidence type="ECO:0000313" key="2">
    <source>
        <dbReference type="Proteomes" id="UP001152562"/>
    </source>
</evidence>
<organism evidence="1 2">
    <name type="scientific">Pieris brassicae</name>
    <name type="common">White butterfly</name>
    <name type="synonym">Large white butterfly</name>
    <dbReference type="NCBI Taxonomy" id="7116"/>
    <lineage>
        <taxon>Eukaryota</taxon>
        <taxon>Metazoa</taxon>
        <taxon>Ecdysozoa</taxon>
        <taxon>Arthropoda</taxon>
        <taxon>Hexapoda</taxon>
        <taxon>Insecta</taxon>
        <taxon>Pterygota</taxon>
        <taxon>Neoptera</taxon>
        <taxon>Endopterygota</taxon>
        <taxon>Lepidoptera</taxon>
        <taxon>Glossata</taxon>
        <taxon>Ditrysia</taxon>
        <taxon>Papilionoidea</taxon>
        <taxon>Pieridae</taxon>
        <taxon>Pierinae</taxon>
        <taxon>Pieris</taxon>
    </lineage>
</organism>
<dbReference type="AlphaFoldDB" id="A0A9P0TS71"/>
<sequence length="81" mass="8672">MRVVIEKSAFGYYLITGFLNINGCFKLACRAACTGLRKVRRCADAGGKCHGEVAVLRTCLSAVPGLLSASQYLCAIRSLQS</sequence>